<dbReference type="SUPFAM" id="SSF54695">
    <property type="entry name" value="POZ domain"/>
    <property type="match status" value="1"/>
</dbReference>
<dbReference type="PANTHER" id="PTHR23110">
    <property type="entry name" value="BTB DOMAIN TRANSCRIPTION FACTOR"/>
    <property type="match status" value="1"/>
</dbReference>
<dbReference type="GO" id="GO:0045476">
    <property type="term" value="P:nurse cell apoptotic process"/>
    <property type="evidence" value="ECO:0007669"/>
    <property type="project" value="UniProtKB-ARBA"/>
</dbReference>
<keyword evidence="4" id="KW-0539">Nucleus</keyword>
<comment type="function">
    <text evidence="5">Putative transcription factor required for axon growth and guidance in the central and peripheral nervous systems. Repels CNS axons away from the midline by promoting the expression of the midline repellent sli and its receptor robo.</text>
</comment>
<dbReference type="SMART" id="SM00225">
    <property type="entry name" value="BTB"/>
    <property type="match status" value="1"/>
</dbReference>
<evidence type="ECO:0000256" key="3">
    <source>
        <dbReference type="ARBA" id="ARBA00022902"/>
    </source>
</evidence>
<evidence type="ECO:0000256" key="1">
    <source>
        <dbReference type="ARBA" id="ARBA00022473"/>
    </source>
</evidence>
<feature type="region of interest" description="Disordered" evidence="6">
    <location>
        <begin position="116"/>
        <end position="195"/>
    </location>
</feature>
<keyword evidence="1" id="KW-0217">Developmental protein</keyword>
<evidence type="ECO:0000313" key="10">
    <source>
        <dbReference type="Proteomes" id="UP001445076"/>
    </source>
</evidence>
<dbReference type="GO" id="GO:0005634">
    <property type="term" value="C:nucleus"/>
    <property type="evidence" value="ECO:0007669"/>
    <property type="project" value="TreeGrafter"/>
</dbReference>
<dbReference type="PANTHER" id="PTHR23110:SF111">
    <property type="entry name" value="LONGITUDINALS LACKING PROTEIN, ISOFORMS F_I_K_T"/>
    <property type="match status" value="1"/>
</dbReference>
<feature type="compositionally biased region" description="Polar residues" evidence="6">
    <location>
        <begin position="148"/>
        <end position="165"/>
    </location>
</feature>
<evidence type="ECO:0000313" key="9">
    <source>
        <dbReference type="EMBL" id="KAK8753238.1"/>
    </source>
</evidence>
<feature type="domain" description="BTB" evidence="8">
    <location>
        <begin position="31"/>
        <end position="96"/>
    </location>
</feature>
<keyword evidence="3" id="KW-0524">Neurogenesis</keyword>
<dbReference type="GO" id="GO:0008406">
    <property type="term" value="P:gonad development"/>
    <property type="evidence" value="ECO:0007669"/>
    <property type="project" value="UniProtKB-ARBA"/>
</dbReference>
<feature type="transmembrane region" description="Helical" evidence="7">
    <location>
        <begin position="460"/>
        <end position="478"/>
    </location>
</feature>
<dbReference type="GO" id="GO:0045467">
    <property type="term" value="P:R7 cell development"/>
    <property type="evidence" value="ECO:0007669"/>
    <property type="project" value="UniProtKB-ARBA"/>
</dbReference>
<evidence type="ECO:0000259" key="8">
    <source>
        <dbReference type="PROSITE" id="PS50097"/>
    </source>
</evidence>
<keyword evidence="7" id="KW-0472">Membrane</keyword>
<gene>
    <name evidence="9" type="ORF">OTU49_003358</name>
</gene>
<dbReference type="CDD" id="cd18315">
    <property type="entry name" value="BTB_POZ_BAB-like"/>
    <property type="match status" value="1"/>
</dbReference>
<evidence type="ECO:0000256" key="5">
    <source>
        <dbReference type="ARBA" id="ARBA00037382"/>
    </source>
</evidence>
<keyword evidence="7" id="KW-0812">Transmembrane</keyword>
<dbReference type="Proteomes" id="UP001445076">
    <property type="component" value="Unassembled WGS sequence"/>
</dbReference>
<proteinExistence type="predicted"/>
<dbReference type="AlphaFoldDB" id="A0AAW0Y8M8"/>
<dbReference type="GO" id="GO:0016199">
    <property type="term" value="P:axon midline choice point recognition"/>
    <property type="evidence" value="ECO:0007669"/>
    <property type="project" value="UniProtKB-ARBA"/>
</dbReference>
<dbReference type="GO" id="GO:0007464">
    <property type="term" value="P:R3/R4 cell fate commitment"/>
    <property type="evidence" value="ECO:0007669"/>
    <property type="project" value="UniProtKB-ARBA"/>
</dbReference>
<keyword evidence="7" id="KW-1133">Transmembrane helix</keyword>
<feature type="non-terminal residue" evidence="9">
    <location>
        <position position="505"/>
    </location>
</feature>
<dbReference type="Gene3D" id="3.30.710.10">
    <property type="entry name" value="Potassium Channel Kv1.1, Chain A"/>
    <property type="match status" value="1"/>
</dbReference>
<dbReference type="GO" id="GO:0048813">
    <property type="term" value="P:dendrite morphogenesis"/>
    <property type="evidence" value="ECO:0007669"/>
    <property type="project" value="UniProtKB-ARBA"/>
</dbReference>
<dbReference type="Pfam" id="PF00651">
    <property type="entry name" value="BTB"/>
    <property type="match status" value="1"/>
</dbReference>
<sequence>MADGMLLLSWNSHHATFCDILSRLREKESFTDVTLACEGKCYPLHKLVLSACSEYLEKIIKSTPCKHPVIVLQDIRCSELEALINYMYVGEVNVPQSSLTFLIKAAELLQIKGLAVPDEPPSTNKKKASTHVSDDQTSPQVKRKKYDSSSSICQQEHTQISSSPSPHHRERKHTSDYSKTQPANADQVVDQHHSSENSLGCIQDVFVETGIKEEVLEDINTDINLNAADPGLDYQTHNNSSYEVEDTRIENNTEGKGSFPLSVEYERQSLDHQEMLSQAPIVSVSASEVQGWMTEGTLGGELTAVEGYSGVGVLDSSTMITQQGATSQEEQMMELFASSLISKSRGGYNRWTPEERLQIAKACTEMGPSKAARELSQKLNRKLSESTVRNIHKQYIRMMKKGQLKDNTSSLPTARAGRPRLHQALEESNFSRYMWMMKGEIKREHGGHGRCRILLRKTSTVLFVARVLAAVLFCLFIFGNTPRNHICAHTAPKVLCTIPSLKFTY</sequence>
<dbReference type="InterPro" id="IPR000210">
    <property type="entry name" value="BTB/POZ_dom"/>
</dbReference>
<dbReference type="EMBL" id="JARKIK010000003">
    <property type="protein sequence ID" value="KAK8753238.1"/>
    <property type="molecule type" value="Genomic_DNA"/>
</dbReference>
<evidence type="ECO:0000256" key="7">
    <source>
        <dbReference type="SAM" id="Phobius"/>
    </source>
</evidence>
<dbReference type="GO" id="GO:0035167">
    <property type="term" value="P:larval lymph gland hemopoiesis"/>
    <property type="evidence" value="ECO:0007669"/>
    <property type="project" value="UniProtKB-ARBA"/>
</dbReference>
<evidence type="ECO:0000256" key="2">
    <source>
        <dbReference type="ARBA" id="ARBA00022782"/>
    </source>
</evidence>
<evidence type="ECO:0000256" key="4">
    <source>
        <dbReference type="ARBA" id="ARBA00023242"/>
    </source>
</evidence>
<dbReference type="InterPro" id="IPR051095">
    <property type="entry name" value="Dros_DevTransReg"/>
</dbReference>
<protein>
    <recommendedName>
        <fullName evidence="8">BTB domain-containing protein</fullName>
    </recommendedName>
</protein>
<dbReference type="InterPro" id="IPR011333">
    <property type="entry name" value="SKP1/BTB/POZ_sf"/>
</dbReference>
<evidence type="ECO:0000256" key="6">
    <source>
        <dbReference type="SAM" id="MobiDB-lite"/>
    </source>
</evidence>
<dbReference type="PROSITE" id="PS50097">
    <property type="entry name" value="BTB"/>
    <property type="match status" value="1"/>
</dbReference>
<reference evidence="9 10" key="1">
    <citation type="journal article" date="2024" name="BMC Genomics">
        <title>Genome assembly of redclaw crayfish (Cherax quadricarinatus) provides insights into its immune adaptation and hypoxia tolerance.</title>
        <authorList>
            <person name="Liu Z."/>
            <person name="Zheng J."/>
            <person name="Li H."/>
            <person name="Fang K."/>
            <person name="Wang S."/>
            <person name="He J."/>
            <person name="Zhou D."/>
            <person name="Weng S."/>
            <person name="Chi M."/>
            <person name="Gu Z."/>
            <person name="He J."/>
            <person name="Li F."/>
            <person name="Wang M."/>
        </authorList>
    </citation>
    <scope>NUCLEOTIDE SEQUENCE [LARGE SCALE GENOMIC DNA]</scope>
    <source>
        <strain evidence="9">ZL_2023a</strain>
    </source>
</reference>
<keyword evidence="2" id="KW-0221">Differentiation</keyword>
<dbReference type="GO" id="GO:0006357">
    <property type="term" value="P:regulation of transcription by RNA polymerase II"/>
    <property type="evidence" value="ECO:0007669"/>
    <property type="project" value="TreeGrafter"/>
</dbReference>
<comment type="caution">
    <text evidence="9">The sequence shown here is derived from an EMBL/GenBank/DDBJ whole genome shotgun (WGS) entry which is preliminary data.</text>
</comment>
<keyword evidence="10" id="KW-1185">Reference proteome</keyword>
<name>A0AAW0Y8M8_CHEQU</name>
<organism evidence="9 10">
    <name type="scientific">Cherax quadricarinatus</name>
    <name type="common">Australian red claw crayfish</name>
    <dbReference type="NCBI Taxonomy" id="27406"/>
    <lineage>
        <taxon>Eukaryota</taxon>
        <taxon>Metazoa</taxon>
        <taxon>Ecdysozoa</taxon>
        <taxon>Arthropoda</taxon>
        <taxon>Crustacea</taxon>
        <taxon>Multicrustacea</taxon>
        <taxon>Malacostraca</taxon>
        <taxon>Eumalacostraca</taxon>
        <taxon>Eucarida</taxon>
        <taxon>Decapoda</taxon>
        <taxon>Pleocyemata</taxon>
        <taxon>Astacidea</taxon>
        <taxon>Parastacoidea</taxon>
        <taxon>Parastacidae</taxon>
        <taxon>Cherax</taxon>
    </lineage>
</organism>
<accession>A0AAW0Y8M8</accession>
<dbReference type="GO" id="GO:0007526">
    <property type="term" value="P:larval somatic muscle development"/>
    <property type="evidence" value="ECO:0007669"/>
    <property type="project" value="UniProtKB-ARBA"/>
</dbReference>